<dbReference type="EMBL" id="CM056815">
    <property type="protein sequence ID" value="KAJ8628707.1"/>
    <property type="molecule type" value="Genomic_DNA"/>
</dbReference>
<proteinExistence type="predicted"/>
<sequence length="499" mass="56422">MTNSLVDLKEKGKTKTTKEAKNMRAMDDDDEEYQPLEDENNLNSDDHLSEYIDEEELIDAIRNERIKKSVVAQHTSTPHTEIPPMQSTVPPSSTQGSMPTPSSMVGILGSLTTESTVAPTQDLLVEQRILSTTSTSLPQDMVRASTSKRVRGATCGINTERLISASGGTKLLVAVPLEVGLPVGENATRLASWLGVQIRMAAPLKDMEKWDDIPSAIKAPIIQATRDKFDIREYDEKEHVRHGIDRKCNKLYRTWRHNMKEHYEALVKAGKDPYIKPYGGVSGEDWAWMIGNIWTNKDKEELVKKRKKARANLPFNHTMGSQSFAAAMSAQAKEHDQRPDIADFYKLTHYSTKKKKWVTPICEQVHVQLEARHQEDESRCKEDEALGLPVTMPQEEMPMEILGKKFYVKEYGVGLKRPSSKQSSAKSHDEVRVLKNQVETLKNMCQEQKNQFETLKDLCQTQQETIRAYDEKFARFDAVMSAYMQGGLVGEGSNSRAFI</sequence>
<evidence type="ECO:0000313" key="1">
    <source>
        <dbReference type="EMBL" id="KAJ8628707.1"/>
    </source>
</evidence>
<comment type="caution">
    <text evidence="1">The sequence shown here is derived from an EMBL/GenBank/DDBJ whole genome shotgun (WGS) entry which is preliminary data.</text>
</comment>
<protein>
    <submittedName>
        <fullName evidence="1">Uncharacterized protein</fullName>
    </submittedName>
</protein>
<gene>
    <name evidence="1" type="ORF">MRB53_022030</name>
</gene>
<name>A0ACC2L5G9_PERAE</name>
<keyword evidence="2" id="KW-1185">Reference proteome</keyword>
<dbReference type="Proteomes" id="UP001234297">
    <property type="component" value="Chromosome 7"/>
</dbReference>
<evidence type="ECO:0000313" key="2">
    <source>
        <dbReference type="Proteomes" id="UP001234297"/>
    </source>
</evidence>
<reference evidence="1 2" key="1">
    <citation type="journal article" date="2022" name="Hortic Res">
        <title>A haplotype resolved chromosomal level avocado genome allows analysis of novel avocado genes.</title>
        <authorList>
            <person name="Nath O."/>
            <person name="Fletcher S.J."/>
            <person name="Hayward A."/>
            <person name="Shaw L.M."/>
            <person name="Masouleh A.K."/>
            <person name="Furtado A."/>
            <person name="Henry R.J."/>
            <person name="Mitter N."/>
        </authorList>
    </citation>
    <scope>NUCLEOTIDE SEQUENCE [LARGE SCALE GENOMIC DNA]</scope>
    <source>
        <strain evidence="2">cv. Hass</strain>
    </source>
</reference>
<accession>A0ACC2L5G9</accession>
<organism evidence="1 2">
    <name type="scientific">Persea americana</name>
    <name type="common">Avocado</name>
    <dbReference type="NCBI Taxonomy" id="3435"/>
    <lineage>
        <taxon>Eukaryota</taxon>
        <taxon>Viridiplantae</taxon>
        <taxon>Streptophyta</taxon>
        <taxon>Embryophyta</taxon>
        <taxon>Tracheophyta</taxon>
        <taxon>Spermatophyta</taxon>
        <taxon>Magnoliopsida</taxon>
        <taxon>Magnoliidae</taxon>
        <taxon>Laurales</taxon>
        <taxon>Lauraceae</taxon>
        <taxon>Persea</taxon>
    </lineage>
</organism>